<feature type="compositionally biased region" description="Basic and acidic residues" evidence="1">
    <location>
        <begin position="401"/>
        <end position="411"/>
    </location>
</feature>
<dbReference type="GO" id="GO:0016787">
    <property type="term" value="F:hydrolase activity"/>
    <property type="evidence" value="ECO:0007669"/>
    <property type="project" value="UniProtKB-KW"/>
</dbReference>
<dbReference type="InterPro" id="IPR020850">
    <property type="entry name" value="GED_dom"/>
</dbReference>
<reference evidence="3 4" key="1">
    <citation type="submission" date="2024-07" db="EMBL/GenBank/DDBJ databases">
        <title>Section-level genome sequencing and comparative genomics of Aspergillus sections Usti and Cavernicolus.</title>
        <authorList>
            <consortium name="Lawrence Berkeley National Laboratory"/>
            <person name="Nybo J.L."/>
            <person name="Vesth T.C."/>
            <person name="Theobald S."/>
            <person name="Frisvad J.C."/>
            <person name="Larsen T.O."/>
            <person name="Kjaerboelling I."/>
            <person name="Rothschild-Mancinelli K."/>
            <person name="Lyhne E.K."/>
            <person name="Kogle M.E."/>
            <person name="Barry K."/>
            <person name="Clum A."/>
            <person name="Na H."/>
            <person name="Ledsgaard L."/>
            <person name="Lin J."/>
            <person name="Lipzen A."/>
            <person name="Kuo A."/>
            <person name="Riley R."/>
            <person name="Mondo S."/>
            <person name="Labutti K."/>
            <person name="Haridas S."/>
            <person name="Pangalinan J."/>
            <person name="Salamov A.A."/>
            <person name="Simmons B.A."/>
            <person name="Magnuson J.K."/>
            <person name="Chen J."/>
            <person name="Drula E."/>
            <person name="Henrissat B."/>
            <person name="Wiebenga A."/>
            <person name="Lubbers R.J."/>
            <person name="Gomes A.C."/>
            <person name="Macurrencykelacurrency M.R."/>
            <person name="Stajich J."/>
            <person name="Grigoriev I.V."/>
            <person name="Mortensen U.H."/>
            <person name="De Vries R.P."/>
            <person name="Baker S.E."/>
            <person name="Andersen M.R."/>
        </authorList>
    </citation>
    <scope>NUCLEOTIDE SEQUENCE [LARGE SCALE GENOMIC DNA]</scope>
    <source>
        <strain evidence="3 4">CBS 449.75</strain>
    </source>
</reference>
<dbReference type="SMART" id="SM00053">
    <property type="entry name" value="DYNc"/>
    <property type="match status" value="1"/>
</dbReference>
<dbReference type="PANTHER" id="PTHR11566">
    <property type="entry name" value="DYNAMIN"/>
    <property type="match status" value="1"/>
</dbReference>
<keyword evidence="3" id="KW-0378">Hydrolase</keyword>
<dbReference type="RefSeq" id="XP_070881816.1">
    <property type="nucleotide sequence ID" value="XM_071031643.1"/>
</dbReference>
<evidence type="ECO:0000313" key="3">
    <source>
        <dbReference type="EMBL" id="KAL2862837.1"/>
    </source>
</evidence>
<protein>
    <submittedName>
        <fullName evidence="3">P-loop containing nucleoside triphosphate hydrolase protein</fullName>
    </submittedName>
</protein>
<dbReference type="PANTHER" id="PTHR11566:SF215">
    <property type="entry name" value="DYNAMIN GTPASE"/>
    <property type="match status" value="1"/>
</dbReference>
<dbReference type="InterPro" id="IPR027417">
    <property type="entry name" value="P-loop_NTPase"/>
</dbReference>
<dbReference type="SUPFAM" id="SSF52540">
    <property type="entry name" value="P-loop containing nucleoside triphosphate hydrolases"/>
    <property type="match status" value="1"/>
</dbReference>
<feature type="region of interest" description="Disordered" evidence="1">
    <location>
        <begin position="396"/>
        <end position="420"/>
    </location>
</feature>
<comment type="caution">
    <text evidence="3">The sequence shown here is derived from an EMBL/GenBank/DDBJ whole genome shotgun (WGS) entry which is preliminary data.</text>
</comment>
<dbReference type="InterPro" id="IPR045063">
    <property type="entry name" value="Dynamin_N"/>
</dbReference>
<feature type="domain" description="GED" evidence="2">
    <location>
        <begin position="543"/>
        <end position="630"/>
    </location>
</feature>
<proteinExistence type="predicted"/>
<keyword evidence="4" id="KW-1185">Reference proteome</keyword>
<dbReference type="Gene3D" id="3.40.50.300">
    <property type="entry name" value="P-loop containing nucleotide triphosphate hydrolases"/>
    <property type="match status" value="1"/>
</dbReference>
<accession>A0ABR4LE72</accession>
<evidence type="ECO:0000256" key="1">
    <source>
        <dbReference type="SAM" id="MobiDB-lite"/>
    </source>
</evidence>
<dbReference type="EMBL" id="JBFXLQ010000061">
    <property type="protein sequence ID" value="KAL2862837.1"/>
    <property type="molecule type" value="Genomic_DNA"/>
</dbReference>
<evidence type="ECO:0000313" key="4">
    <source>
        <dbReference type="Proteomes" id="UP001610432"/>
    </source>
</evidence>
<sequence length="630" mass="70876">MARARLSDPTVLAKIHQLISFNAGDYIDLPQLVVVGERSSGKSSVLKGLTKLPFPCDTRLGTRFATQVTFRRTKDGCDRGATAKIIPAPQTDPDLEADLKAGKRTIMGEITPQGFSELMRTAHTLMLARTAEDKARPAFSPHRFHLEIYGPDEDHLSVIDLPGIFTDRGPEETTEDDRDMVHNMVTDHLKEHASIILTVFPAKSDVAAQDIAQIVRRLDSDGQRTLGVLTKPDLVDPGAEQQVLDLMAGKTMRLGYGWVLVRNPDVNLPLVSEEKLTELEEKLLEHGRWKTVVRDQFGFGALREHIREAIVRHARRDIPKEARRLKTEPLSLGEGRASRQKQANFLLNIVIKFQEIRADAVSANYSKNDIFDRIGDTRLATRDMIRFGHTFAFQAQDPDSGESHQFGDYHPGHASQTTTRKYETKLEVHTVLTDSETLDWPINDQIYPWFEEQYQTSGGLGLSPFSPSLLPQVMKKQSQKWERIALGYISDIILLVNQFILDVLTDLCPDKRVSLGLLSAITMVFTKAPLFSLKNNSSKQQAVHQVHEILRLFYEVARAGFIDNVYMQCVNRLLLDGLFSPMALVSASLIHSLADQRVDEIAGEDPAVERRRRLLAAEIKEPEEARKVLL</sequence>
<dbReference type="InterPro" id="IPR022812">
    <property type="entry name" value="Dynamin"/>
</dbReference>
<evidence type="ECO:0000259" key="2">
    <source>
        <dbReference type="PROSITE" id="PS51388"/>
    </source>
</evidence>
<dbReference type="GeneID" id="98146715"/>
<name>A0ABR4LE72_9EURO</name>
<dbReference type="InterPro" id="IPR001401">
    <property type="entry name" value="Dynamin_GTPase"/>
</dbReference>
<gene>
    <name evidence="3" type="ORF">BJX67DRAFT_375054</name>
</gene>
<dbReference type="CDD" id="cd08771">
    <property type="entry name" value="DLP_1"/>
    <property type="match status" value="1"/>
</dbReference>
<organism evidence="3 4">
    <name type="scientific">Aspergillus lucknowensis</name>
    <dbReference type="NCBI Taxonomy" id="176173"/>
    <lineage>
        <taxon>Eukaryota</taxon>
        <taxon>Fungi</taxon>
        <taxon>Dikarya</taxon>
        <taxon>Ascomycota</taxon>
        <taxon>Pezizomycotina</taxon>
        <taxon>Eurotiomycetes</taxon>
        <taxon>Eurotiomycetidae</taxon>
        <taxon>Eurotiales</taxon>
        <taxon>Aspergillaceae</taxon>
        <taxon>Aspergillus</taxon>
        <taxon>Aspergillus subgen. Nidulantes</taxon>
    </lineage>
</organism>
<dbReference type="Proteomes" id="UP001610432">
    <property type="component" value="Unassembled WGS sequence"/>
</dbReference>
<dbReference type="PRINTS" id="PR00195">
    <property type="entry name" value="DYNAMIN"/>
</dbReference>
<dbReference type="Pfam" id="PF00350">
    <property type="entry name" value="Dynamin_N"/>
    <property type="match status" value="1"/>
</dbReference>
<dbReference type="PROSITE" id="PS51388">
    <property type="entry name" value="GED"/>
    <property type="match status" value="1"/>
</dbReference>